<name>A0ABQ6EZJ6_9VIBR</name>
<comment type="caution">
    <text evidence="1">The sequence shown here is derived from an EMBL/GenBank/DDBJ whole genome shotgun (WGS) entry which is preliminary data.</text>
</comment>
<evidence type="ECO:0000313" key="1">
    <source>
        <dbReference type="EMBL" id="GLT18441.1"/>
    </source>
</evidence>
<accession>A0ABQ6EZJ6</accession>
<evidence type="ECO:0000313" key="2">
    <source>
        <dbReference type="Proteomes" id="UP001157138"/>
    </source>
</evidence>
<gene>
    <name evidence="1" type="ORF">GCM10007938_22200</name>
</gene>
<dbReference type="Proteomes" id="UP001157138">
    <property type="component" value="Unassembled WGS sequence"/>
</dbReference>
<sequence length="50" mass="5820">MLLFSNLAEFFYVLALNAQSPLNHHQRPDKLCDHQAILSYLNYQATLSLR</sequence>
<dbReference type="EMBL" id="BSPW01000043">
    <property type="protein sequence ID" value="GLT18441.1"/>
    <property type="molecule type" value="Genomic_DNA"/>
</dbReference>
<keyword evidence="2" id="KW-1185">Reference proteome</keyword>
<proteinExistence type="predicted"/>
<organism evidence="1 2">
    <name type="scientific">Vibrio zhanjiangensis</name>
    <dbReference type="NCBI Taxonomy" id="1046128"/>
    <lineage>
        <taxon>Bacteria</taxon>
        <taxon>Pseudomonadati</taxon>
        <taxon>Pseudomonadota</taxon>
        <taxon>Gammaproteobacteria</taxon>
        <taxon>Vibrionales</taxon>
        <taxon>Vibrionaceae</taxon>
        <taxon>Vibrio</taxon>
    </lineage>
</organism>
<protein>
    <submittedName>
        <fullName evidence="1">Uncharacterized protein</fullName>
    </submittedName>
</protein>
<reference evidence="2" key="1">
    <citation type="journal article" date="2019" name="Int. J. Syst. Evol. Microbiol.">
        <title>The Global Catalogue of Microorganisms (GCM) 10K type strain sequencing project: providing services to taxonomists for standard genome sequencing and annotation.</title>
        <authorList>
            <consortium name="The Broad Institute Genomics Platform"/>
            <consortium name="The Broad Institute Genome Sequencing Center for Infectious Disease"/>
            <person name="Wu L."/>
            <person name="Ma J."/>
        </authorList>
    </citation>
    <scope>NUCLEOTIDE SEQUENCE [LARGE SCALE GENOMIC DNA]</scope>
    <source>
        <strain evidence="2">NBRC 108723</strain>
    </source>
</reference>